<feature type="non-terminal residue" evidence="2">
    <location>
        <position position="1"/>
    </location>
</feature>
<evidence type="ECO:0000256" key="1">
    <source>
        <dbReference type="SAM" id="MobiDB-lite"/>
    </source>
</evidence>
<dbReference type="KEGG" id="dosa:Os09g0404400"/>
<feature type="compositionally biased region" description="Low complexity" evidence="1">
    <location>
        <begin position="133"/>
        <end position="144"/>
    </location>
</feature>
<protein>
    <submittedName>
        <fullName evidence="2">Os09g0404400 protein</fullName>
    </submittedName>
</protein>
<accession>A0A0P0XM23</accession>
<feature type="region of interest" description="Disordered" evidence="1">
    <location>
        <begin position="1"/>
        <end position="160"/>
    </location>
</feature>
<dbReference type="AlphaFoldDB" id="A0A0P0XM23"/>
<dbReference type="EMBL" id="AP008215">
    <property type="protein sequence ID" value="BAH94553.1"/>
    <property type="molecule type" value="Genomic_DNA"/>
</dbReference>
<reference evidence="2 3" key="1">
    <citation type="journal article" date="2005" name="Nature">
        <title>The map-based sequence of the rice genome.</title>
        <authorList>
            <consortium name="International rice genome sequencing project (IRGSP)"/>
            <person name="Matsumoto T."/>
            <person name="Wu J."/>
            <person name="Kanamori H."/>
            <person name="Katayose Y."/>
            <person name="Fujisawa M."/>
            <person name="Namiki N."/>
            <person name="Mizuno H."/>
            <person name="Yamamoto K."/>
            <person name="Antonio B.A."/>
            <person name="Baba T."/>
            <person name="Sakata K."/>
            <person name="Nagamura Y."/>
            <person name="Aoki H."/>
            <person name="Arikawa K."/>
            <person name="Arita K."/>
            <person name="Bito T."/>
            <person name="Chiden Y."/>
            <person name="Fujitsuka N."/>
            <person name="Fukunaka R."/>
            <person name="Hamada M."/>
            <person name="Harada C."/>
            <person name="Hayashi A."/>
            <person name="Hijishita S."/>
            <person name="Honda M."/>
            <person name="Hosokawa S."/>
            <person name="Ichikawa Y."/>
            <person name="Idonuma A."/>
            <person name="Iijima M."/>
            <person name="Ikeda M."/>
            <person name="Ikeno M."/>
            <person name="Ito K."/>
            <person name="Ito S."/>
            <person name="Ito T."/>
            <person name="Ito Y."/>
            <person name="Ito Y."/>
            <person name="Iwabuchi A."/>
            <person name="Kamiya K."/>
            <person name="Karasawa W."/>
            <person name="Kurita K."/>
            <person name="Katagiri S."/>
            <person name="Kikuta A."/>
            <person name="Kobayashi H."/>
            <person name="Kobayashi N."/>
            <person name="Machita K."/>
            <person name="Maehara T."/>
            <person name="Masukawa M."/>
            <person name="Mizubayashi T."/>
            <person name="Mukai Y."/>
            <person name="Nagasaki H."/>
            <person name="Nagata Y."/>
            <person name="Naito S."/>
            <person name="Nakashima M."/>
            <person name="Nakama Y."/>
            <person name="Nakamichi Y."/>
            <person name="Nakamura M."/>
            <person name="Meguro A."/>
            <person name="Negishi M."/>
            <person name="Ohta I."/>
            <person name="Ohta T."/>
            <person name="Okamoto M."/>
            <person name="Ono N."/>
            <person name="Saji S."/>
            <person name="Sakaguchi M."/>
            <person name="Sakai K."/>
            <person name="Shibata M."/>
            <person name="Shimokawa T."/>
            <person name="Song J."/>
            <person name="Takazaki Y."/>
            <person name="Terasawa K."/>
            <person name="Tsugane M."/>
            <person name="Tsuji K."/>
            <person name="Ueda S."/>
            <person name="Waki K."/>
            <person name="Yamagata H."/>
            <person name="Yamamoto M."/>
            <person name="Yamamoto S."/>
            <person name="Yamane H."/>
            <person name="Yoshiki S."/>
            <person name="Yoshihara R."/>
            <person name="Yukawa K."/>
            <person name="Zhong H."/>
            <person name="Yano M."/>
            <person name="Yuan Q."/>
            <person name="Ouyang S."/>
            <person name="Liu J."/>
            <person name="Jones K.M."/>
            <person name="Gansberger K."/>
            <person name="Moffat K."/>
            <person name="Hill J."/>
            <person name="Bera J."/>
            <person name="Fadrosh D."/>
            <person name="Jin S."/>
            <person name="Johri S."/>
            <person name="Kim M."/>
            <person name="Overton L."/>
            <person name="Reardon M."/>
            <person name="Tsitrin T."/>
            <person name="Vuong H."/>
            <person name="Weaver B."/>
            <person name="Ciecko A."/>
            <person name="Tallon L."/>
            <person name="Jackson J."/>
            <person name="Pai G."/>
            <person name="Aken S.V."/>
            <person name="Utterback T."/>
            <person name="Reidmuller S."/>
            <person name="Feldblyum T."/>
            <person name="Hsiao J."/>
            <person name="Zismann V."/>
            <person name="Iobst S."/>
            <person name="de Vazeille A.R."/>
            <person name="Buell C.R."/>
            <person name="Ying K."/>
            <person name="Li Y."/>
            <person name="Lu T."/>
            <person name="Huang Y."/>
            <person name="Zhao Q."/>
            <person name="Feng Q."/>
            <person name="Zhang L."/>
            <person name="Zhu J."/>
            <person name="Weng Q."/>
            <person name="Mu J."/>
            <person name="Lu Y."/>
            <person name="Fan D."/>
            <person name="Liu Y."/>
            <person name="Guan J."/>
            <person name="Zhang Y."/>
            <person name="Yu S."/>
            <person name="Liu X."/>
            <person name="Zhang Y."/>
            <person name="Hong G."/>
            <person name="Han B."/>
            <person name="Choisne N."/>
            <person name="Demange N."/>
            <person name="Orjeda G."/>
            <person name="Samain S."/>
            <person name="Cattolico L."/>
            <person name="Pelletier E."/>
            <person name="Couloux A."/>
            <person name="Segurens B."/>
            <person name="Wincker P."/>
            <person name="D'Hont A."/>
            <person name="Scarpelli C."/>
            <person name="Weissenbach J."/>
            <person name="Salanoubat M."/>
            <person name="Quetier F."/>
            <person name="Yu Y."/>
            <person name="Kim H.R."/>
            <person name="Rambo T."/>
            <person name="Currie J."/>
            <person name="Collura K."/>
            <person name="Luo M."/>
            <person name="Yang T."/>
            <person name="Ammiraju J.S.S."/>
            <person name="Engler F."/>
            <person name="Soderlund C."/>
            <person name="Wing R.A."/>
            <person name="Palmer L.E."/>
            <person name="de la Bastide M."/>
            <person name="Spiegel L."/>
            <person name="Nascimento L."/>
            <person name="Zutavern T."/>
            <person name="O'Shaughnessy A."/>
            <person name="Dike S."/>
            <person name="Dedhia N."/>
            <person name="Preston R."/>
            <person name="Balija V."/>
            <person name="McCombie W.R."/>
            <person name="Chow T."/>
            <person name="Chen H."/>
            <person name="Chung M."/>
            <person name="Chen C."/>
            <person name="Shaw J."/>
            <person name="Wu H."/>
            <person name="Hsiao K."/>
            <person name="Chao Y."/>
            <person name="Chu M."/>
            <person name="Cheng C."/>
            <person name="Hour A."/>
            <person name="Lee P."/>
            <person name="Lin S."/>
            <person name="Lin Y."/>
            <person name="Liou J."/>
            <person name="Liu S."/>
            <person name="Hsing Y."/>
            <person name="Raghuvanshi S."/>
            <person name="Mohanty A."/>
            <person name="Bharti A.K."/>
            <person name="Gaur A."/>
            <person name="Gupta V."/>
            <person name="Kumar D."/>
            <person name="Ravi V."/>
            <person name="Vij S."/>
            <person name="Kapur A."/>
            <person name="Khurana P."/>
            <person name="Khurana P."/>
            <person name="Khurana J.P."/>
            <person name="Tyagi A.K."/>
            <person name="Gaikwad K."/>
            <person name="Singh A."/>
            <person name="Dalal V."/>
            <person name="Srivastava S."/>
            <person name="Dixit A."/>
            <person name="Pal A.K."/>
            <person name="Ghazi I.A."/>
            <person name="Yadav M."/>
            <person name="Pandit A."/>
            <person name="Bhargava A."/>
            <person name="Sureshbabu K."/>
            <person name="Batra K."/>
            <person name="Sharma T.R."/>
            <person name="Mohapatra T."/>
            <person name="Singh N.K."/>
            <person name="Messing J."/>
            <person name="Nelson A.B."/>
            <person name="Fuks G."/>
            <person name="Kavchok S."/>
            <person name="Keizer G."/>
            <person name="Linton E."/>
            <person name="Llaca V."/>
            <person name="Song R."/>
            <person name="Tanyolac B."/>
            <person name="Young S."/>
            <person name="Ho-Il K."/>
            <person name="Hahn J.H."/>
            <person name="Sangsakoo G."/>
            <person name="Vanavichit A."/>
            <person name="de Mattos Luiz.A.T."/>
            <person name="Zimmer P.D."/>
            <person name="Malone G."/>
            <person name="Dellagostin O."/>
            <person name="de Oliveira A.C."/>
            <person name="Bevan M."/>
            <person name="Bancroft I."/>
            <person name="Minx P."/>
            <person name="Cordum H."/>
            <person name="Wilson R."/>
            <person name="Cheng Z."/>
            <person name="Jin W."/>
            <person name="Jiang J."/>
            <person name="Leong S.A."/>
            <person name="Iwama H."/>
            <person name="Gojobori T."/>
            <person name="Itoh T."/>
            <person name="Niimura Y."/>
            <person name="Fujii Y."/>
            <person name="Habara T."/>
            <person name="Sakai H."/>
            <person name="Sato Y."/>
            <person name="Wilson G."/>
            <person name="Kumar K."/>
            <person name="McCouch S."/>
            <person name="Juretic N."/>
            <person name="Hoen D."/>
            <person name="Wright S."/>
            <person name="Bruskiewich R."/>
            <person name="Bureau T."/>
            <person name="Miyao A."/>
            <person name="Hirochika H."/>
            <person name="Nishikawa T."/>
            <person name="Kadowaki K."/>
            <person name="Sugiura M."/>
            <person name="Burr B."/>
            <person name="Sasaki T."/>
        </authorList>
    </citation>
    <scope>NUCLEOTIDE SEQUENCE [LARGE SCALE GENOMIC DNA]</scope>
    <source>
        <strain evidence="3">cv. Nipponbare</strain>
    </source>
</reference>
<feature type="compositionally biased region" description="Low complexity" evidence="1">
    <location>
        <begin position="102"/>
        <end position="121"/>
    </location>
</feature>
<reference evidence="3" key="2">
    <citation type="journal article" date="2008" name="Nucleic Acids Res.">
        <title>The rice annotation project database (RAP-DB): 2008 update.</title>
        <authorList>
            <consortium name="The rice annotation project (RAP)"/>
        </authorList>
    </citation>
    <scope>GENOME REANNOTATION</scope>
    <source>
        <strain evidence="3">cv. Nipponbare</strain>
    </source>
</reference>
<organism evidence="2 3">
    <name type="scientific">Oryza sativa subsp. japonica</name>
    <name type="common">Rice</name>
    <dbReference type="NCBI Taxonomy" id="39947"/>
    <lineage>
        <taxon>Eukaryota</taxon>
        <taxon>Viridiplantae</taxon>
        <taxon>Streptophyta</taxon>
        <taxon>Embryophyta</taxon>
        <taxon>Tracheophyta</taxon>
        <taxon>Spermatophyta</taxon>
        <taxon>Magnoliopsida</taxon>
        <taxon>Liliopsida</taxon>
        <taxon>Poales</taxon>
        <taxon>Poaceae</taxon>
        <taxon>BOP clade</taxon>
        <taxon>Oryzoideae</taxon>
        <taxon>Oryzeae</taxon>
        <taxon>Oryzinae</taxon>
        <taxon>Oryza</taxon>
        <taxon>Oryza sativa</taxon>
    </lineage>
</organism>
<name>A0A0P0XM23_ORYSJ</name>
<sequence>RRPTLGGQCLRRCALPPAGGVFHPASSGAQRAGERRPATNSSVSAALSSRERQRASAPLRPSPPLPCHNATGGLDGGGRWQAAAPALPAGREAVGRGGALPSAGSSGREGAAAGHPGSSVRGGDGRRGGGDPADGVPAAAAPSPRRIQREGSQRRPDGDGGTLPFLCRHFFCFFRESVGIFLCSC</sequence>
<dbReference type="Proteomes" id="UP000000763">
    <property type="component" value="Chromosome 9"/>
</dbReference>
<feature type="compositionally biased region" description="Polar residues" evidence="1">
    <location>
        <begin position="38"/>
        <end position="47"/>
    </location>
</feature>
<evidence type="ECO:0000313" key="3">
    <source>
        <dbReference type="Proteomes" id="UP000000763"/>
    </source>
</evidence>
<dbReference type="Gramene" id="Os09t0403967-01">
    <property type="protein sequence ID" value="Os09t0403967-01"/>
    <property type="gene ID" value="Os09g0403967"/>
</dbReference>
<gene>
    <name evidence="2" type="ordered locus">Os09g0404400</name>
</gene>
<feature type="compositionally biased region" description="Basic and acidic residues" evidence="1">
    <location>
        <begin position="147"/>
        <end position="158"/>
    </location>
</feature>
<evidence type="ECO:0000313" key="2">
    <source>
        <dbReference type="EMBL" id="BAH94553.1"/>
    </source>
</evidence>
<proteinExistence type="predicted"/>